<protein>
    <recommendedName>
        <fullName evidence="18">EGF-like domain-containing protein</fullName>
    </recommendedName>
</protein>
<dbReference type="Pfam" id="PF12662">
    <property type="entry name" value="cEGF"/>
    <property type="match status" value="1"/>
</dbReference>
<evidence type="ECO:0000256" key="7">
    <source>
        <dbReference type="ARBA" id="ARBA00022989"/>
    </source>
</evidence>
<dbReference type="eggNOG" id="ENOG502QSX2">
    <property type="taxonomic scope" value="Eukaryota"/>
</dbReference>
<evidence type="ECO:0000313" key="20">
    <source>
        <dbReference type="Proteomes" id="UP000002009"/>
    </source>
</evidence>
<accession>C1E4W7</accession>
<dbReference type="PROSITE" id="PS50026">
    <property type="entry name" value="EGF_3"/>
    <property type="match status" value="1"/>
</dbReference>
<evidence type="ECO:0000256" key="9">
    <source>
        <dbReference type="ARBA" id="ARBA00023157"/>
    </source>
</evidence>
<dbReference type="SMART" id="SM00181">
    <property type="entry name" value="EGF"/>
    <property type="match status" value="3"/>
</dbReference>
<dbReference type="STRING" id="296587.C1E4W7"/>
<dbReference type="InterPro" id="IPR026823">
    <property type="entry name" value="cEGF"/>
</dbReference>
<dbReference type="Gene3D" id="2.10.25.10">
    <property type="entry name" value="Laminin"/>
    <property type="match status" value="1"/>
</dbReference>
<evidence type="ECO:0000313" key="19">
    <source>
        <dbReference type="EMBL" id="ACO62789.1"/>
    </source>
</evidence>
<sequence length="718" mass="76201">MARRCGTLASPPRMSHVIHVAFLACAMLLLTRIAGADARRLTSFTVETADLKIKAPASLAKTYDMAIANFGEPLYGATLSGGLAYPTSIDASYRTGCQHFPAGYVVPKQAGFGAAILVLDRGGCPFTDKAYHAQSAGADALIVVDNIDEPLVTMDVGDDEQSSVYAANISIPVGLIAKRDGDAFKTALTAGSSVLAVLDWTDVLPHPDERVEWEFWTNSGDECGPKCDSQKAFLEDFRPIAKKLEQNGYTSFTPHYITWLCPPDLIQDPACVAQCINNGRYCCPDPDGDFQAGYSGRDVVIENLRTLCVFNQANATGQSWKWWDYVVQFGAKCTMESGNYGVESCAISILNSVQLDVEQWRRCVGDPDANERNAVLDEQQEAQVGTGGRSDVSILPTVVINNEQYRGKIISSDVLQAICAGFAAGTKPEVCGGADACDGGGGAECAKNTDTGHTSCQTSGASYKCVCPVGTIEVKNSQDGTLSCQDINECPTAMQTVNSCMCERCWCKSEHLPGNDATFTCHQEPPSVCDAAGIEHPGGCWSEKGFTACVDGIDAKKQAGIKGLDPAAVPDHTCVCPKGFTGDGKVCEDVDECKGGACAGDRMTCSNTFGGHECGCEAGFAPTLSASSPDGVKCVEVKSGGGTGTVVAAVLASCVIVGGVAYGLYRWRLRSYMDQEIKAIMAQYMPLEEEPDDEENGGRELRTVSRPSGAGGLTHEEY</sequence>
<evidence type="ECO:0000256" key="2">
    <source>
        <dbReference type="ARBA" id="ARBA00022536"/>
    </source>
</evidence>
<dbReference type="AlphaFoldDB" id="C1E4W7"/>
<evidence type="ECO:0000256" key="4">
    <source>
        <dbReference type="ARBA" id="ARBA00022729"/>
    </source>
</evidence>
<keyword evidence="3 16" id="KW-0812">Transmembrane</keyword>
<keyword evidence="10" id="KW-0325">Glycoprotein</keyword>
<dbReference type="InterPro" id="IPR046450">
    <property type="entry name" value="PA_dom_sf"/>
</dbReference>
<dbReference type="SMART" id="SM00179">
    <property type="entry name" value="EGF_CA"/>
    <property type="match status" value="1"/>
</dbReference>
<dbReference type="FunCoup" id="C1E4W7">
    <property type="interactions" value="778"/>
</dbReference>
<dbReference type="PANTHER" id="PTHR22702">
    <property type="entry name" value="PROTEASE-ASSOCIATED DOMAIN-CONTAINING PROTEIN"/>
    <property type="match status" value="1"/>
</dbReference>
<dbReference type="SUPFAM" id="SSF57196">
    <property type="entry name" value="EGF/Laminin"/>
    <property type="match status" value="1"/>
</dbReference>
<comment type="caution">
    <text evidence="14">Lacks conserved residue(s) required for the propagation of feature annotation.</text>
</comment>
<evidence type="ECO:0000256" key="13">
    <source>
        <dbReference type="ARBA" id="ARBA00043947"/>
    </source>
</evidence>
<evidence type="ECO:0000256" key="17">
    <source>
        <dbReference type="SAM" id="SignalP"/>
    </source>
</evidence>
<keyword evidence="11" id="KW-0968">Cytoplasmic vesicle</keyword>
<evidence type="ECO:0000256" key="1">
    <source>
        <dbReference type="ARBA" id="ARBA00004614"/>
    </source>
</evidence>
<dbReference type="RefSeq" id="XP_002501531.1">
    <property type="nucleotide sequence ID" value="XM_002501485.1"/>
</dbReference>
<keyword evidence="20" id="KW-1185">Reference proteome</keyword>
<feature type="chain" id="PRO_5002908995" description="EGF-like domain-containing protein" evidence="17">
    <location>
        <begin position="39"/>
        <end position="718"/>
    </location>
</feature>
<dbReference type="EMBL" id="CP001325">
    <property type="protein sequence ID" value="ACO62789.1"/>
    <property type="molecule type" value="Genomic_DNA"/>
</dbReference>
<evidence type="ECO:0000259" key="18">
    <source>
        <dbReference type="PROSITE" id="PS50026"/>
    </source>
</evidence>
<evidence type="ECO:0000256" key="11">
    <source>
        <dbReference type="ARBA" id="ARBA00023329"/>
    </source>
</evidence>
<dbReference type="GO" id="GO:0000139">
    <property type="term" value="C:Golgi membrane"/>
    <property type="evidence" value="ECO:0007669"/>
    <property type="project" value="UniProtKB-SubCell"/>
</dbReference>
<evidence type="ECO:0000256" key="3">
    <source>
        <dbReference type="ARBA" id="ARBA00022692"/>
    </source>
</evidence>
<dbReference type="GO" id="GO:0005509">
    <property type="term" value="F:calcium ion binding"/>
    <property type="evidence" value="ECO:0007669"/>
    <property type="project" value="InterPro"/>
</dbReference>
<feature type="signal peptide" evidence="17">
    <location>
        <begin position="1"/>
        <end position="38"/>
    </location>
</feature>
<dbReference type="PROSITE" id="PS51257">
    <property type="entry name" value="PROKAR_LIPOPROTEIN"/>
    <property type="match status" value="1"/>
</dbReference>
<dbReference type="Pfam" id="PF02225">
    <property type="entry name" value="PA"/>
    <property type="match status" value="1"/>
</dbReference>
<dbReference type="InterPro" id="IPR056858">
    <property type="entry name" value="VSR_TRX"/>
</dbReference>
<evidence type="ECO:0000256" key="10">
    <source>
        <dbReference type="ARBA" id="ARBA00023180"/>
    </source>
</evidence>
<dbReference type="Gene3D" id="3.50.30.30">
    <property type="match status" value="1"/>
</dbReference>
<dbReference type="InParanoid" id="C1E4W7"/>
<keyword evidence="4 17" id="KW-0732">Signal</keyword>
<dbReference type="PANTHER" id="PTHR22702:SF1">
    <property type="entry name" value="PROTEASE-ASSOCIATED DOMAIN-CONTAINING PROTEIN 1"/>
    <property type="match status" value="1"/>
</dbReference>
<dbReference type="InterPro" id="IPR001881">
    <property type="entry name" value="EGF-like_Ca-bd_dom"/>
</dbReference>
<feature type="region of interest" description="Disordered" evidence="15">
    <location>
        <begin position="689"/>
        <end position="718"/>
    </location>
</feature>
<keyword evidence="7 16" id="KW-1133">Transmembrane helix</keyword>
<evidence type="ECO:0000256" key="12">
    <source>
        <dbReference type="ARBA" id="ARBA00029430"/>
    </source>
</evidence>
<keyword evidence="9" id="KW-1015">Disulfide bond</keyword>
<dbReference type="OrthoDB" id="10045365at2759"/>
<dbReference type="GO" id="GO:0030665">
    <property type="term" value="C:clathrin-coated vesicle membrane"/>
    <property type="evidence" value="ECO:0007669"/>
    <property type="project" value="UniProtKB-SubCell"/>
</dbReference>
<dbReference type="InterPro" id="IPR003137">
    <property type="entry name" value="PA_domain"/>
</dbReference>
<keyword evidence="2 14" id="KW-0245">EGF-like domain</keyword>
<dbReference type="GeneID" id="8243221"/>
<dbReference type="KEGG" id="mis:MICPUN_58183"/>
<dbReference type="Pfam" id="PF25011">
    <property type="entry name" value="VSR_TRX"/>
    <property type="match status" value="1"/>
</dbReference>
<keyword evidence="8 16" id="KW-0472">Membrane</keyword>
<feature type="transmembrane region" description="Helical" evidence="16">
    <location>
        <begin position="646"/>
        <end position="665"/>
    </location>
</feature>
<evidence type="ECO:0000256" key="15">
    <source>
        <dbReference type="SAM" id="MobiDB-lite"/>
    </source>
</evidence>
<dbReference type="OMA" id="FDCKCNG"/>
<organism evidence="19 20">
    <name type="scientific">Micromonas commoda (strain RCC299 / NOUM17 / CCMP2709)</name>
    <name type="common">Picoplanktonic green alga</name>
    <dbReference type="NCBI Taxonomy" id="296587"/>
    <lineage>
        <taxon>Eukaryota</taxon>
        <taxon>Viridiplantae</taxon>
        <taxon>Chlorophyta</taxon>
        <taxon>Mamiellophyceae</taxon>
        <taxon>Mamiellales</taxon>
        <taxon>Mamiellaceae</taxon>
        <taxon>Micromonas</taxon>
    </lineage>
</organism>
<dbReference type="Proteomes" id="UP000002009">
    <property type="component" value="Chromosome 4"/>
</dbReference>
<dbReference type="InterPro" id="IPR000742">
    <property type="entry name" value="EGF"/>
</dbReference>
<dbReference type="SUPFAM" id="SSF52025">
    <property type="entry name" value="PA domain"/>
    <property type="match status" value="1"/>
</dbReference>
<evidence type="ECO:0000256" key="6">
    <source>
        <dbReference type="ARBA" id="ARBA00022837"/>
    </source>
</evidence>
<evidence type="ECO:0000256" key="8">
    <source>
        <dbReference type="ARBA" id="ARBA00023136"/>
    </source>
</evidence>
<evidence type="ECO:0000256" key="14">
    <source>
        <dbReference type="PROSITE-ProRule" id="PRU00076"/>
    </source>
</evidence>
<gene>
    <name evidence="19" type="ORF">MICPUN_58183</name>
</gene>
<feature type="domain" description="EGF-like" evidence="18">
    <location>
        <begin position="589"/>
        <end position="626"/>
    </location>
</feature>
<comment type="subcellular location">
    <subcellularLocation>
        <location evidence="12">Cytoplasmic vesicle</location>
        <location evidence="12">Clathrin-coated vesicle membrane</location>
        <topology evidence="12">Single-pass type I membrane protein</topology>
    </subcellularLocation>
    <subcellularLocation>
        <location evidence="1">Golgi apparatus membrane</location>
        <topology evidence="1">Single-pass type I membrane protein</topology>
    </subcellularLocation>
    <subcellularLocation>
        <location evidence="13">Prevacuolar compartment membrane</location>
        <topology evidence="13">Single-pass type I membrane protein</topology>
    </subcellularLocation>
</comment>
<reference evidence="19 20" key="1">
    <citation type="journal article" date="2009" name="Science">
        <title>Green evolution and dynamic adaptations revealed by genomes of the marine picoeukaryotes Micromonas.</title>
        <authorList>
            <person name="Worden A.Z."/>
            <person name="Lee J.H."/>
            <person name="Mock T."/>
            <person name="Rouze P."/>
            <person name="Simmons M.P."/>
            <person name="Aerts A.L."/>
            <person name="Allen A.E."/>
            <person name="Cuvelier M.L."/>
            <person name="Derelle E."/>
            <person name="Everett M.V."/>
            <person name="Foulon E."/>
            <person name="Grimwood J."/>
            <person name="Gundlach H."/>
            <person name="Henrissat B."/>
            <person name="Napoli C."/>
            <person name="McDonald S.M."/>
            <person name="Parker M.S."/>
            <person name="Rombauts S."/>
            <person name="Salamov A."/>
            <person name="Von Dassow P."/>
            <person name="Badger J.H."/>
            <person name="Coutinho P.M."/>
            <person name="Demir E."/>
            <person name="Dubchak I."/>
            <person name="Gentemann C."/>
            <person name="Eikrem W."/>
            <person name="Gready J.E."/>
            <person name="John U."/>
            <person name="Lanier W."/>
            <person name="Lindquist E.A."/>
            <person name="Lucas S."/>
            <person name="Mayer K.F."/>
            <person name="Moreau H."/>
            <person name="Not F."/>
            <person name="Otillar R."/>
            <person name="Panaud O."/>
            <person name="Pangilinan J."/>
            <person name="Paulsen I."/>
            <person name="Piegu B."/>
            <person name="Poliakov A."/>
            <person name="Robbens S."/>
            <person name="Schmutz J."/>
            <person name="Toulza E."/>
            <person name="Wyss T."/>
            <person name="Zelensky A."/>
            <person name="Zhou K."/>
            <person name="Armbrust E.V."/>
            <person name="Bhattacharya D."/>
            <person name="Goodenough U.W."/>
            <person name="Van de Peer Y."/>
            <person name="Grigoriev I.V."/>
        </authorList>
    </citation>
    <scope>NUCLEOTIDE SEQUENCE [LARGE SCALE GENOMIC DNA]</scope>
    <source>
        <strain evidence="20">RCC299 / NOUM17</strain>
    </source>
</reference>
<name>C1E4W7_MICCC</name>
<evidence type="ECO:0000256" key="5">
    <source>
        <dbReference type="ARBA" id="ARBA00022737"/>
    </source>
</evidence>
<evidence type="ECO:0000256" key="16">
    <source>
        <dbReference type="SAM" id="Phobius"/>
    </source>
</evidence>
<proteinExistence type="predicted"/>
<keyword evidence="5" id="KW-0677">Repeat</keyword>
<keyword evidence="6" id="KW-0106">Calcium</keyword>